<evidence type="ECO:0000313" key="1">
    <source>
        <dbReference type="EMBL" id="CAD8204789.1"/>
    </source>
</evidence>
<dbReference type="AlphaFoldDB" id="A0A8S1XTZ3"/>
<proteinExistence type="predicted"/>
<sequence length="239" mass="28767">MNPNFLSYCQTQIKENEENNQNPYNFNTIINSFNFVFQYSLDAYRKFSEIRLKCKKFGYKIVVDSEIVRIRSQKRNFRIYMKHLMIIWKMINIQIRLCVIPKIRHQIFESDVDWYTENITKDLEYRKKNNNYPSFLKPVLERHPKEAQHTALPLAMHQNNQKLLLQRSPKGLNFTPKAYQLYQLFLMEVDVKRSYKISFVFVETQKVMDQGQDAVPIVTRQENSIEFAYLLINSKEPLF</sequence>
<evidence type="ECO:0000313" key="2">
    <source>
        <dbReference type="Proteomes" id="UP000683925"/>
    </source>
</evidence>
<organism evidence="1 2">
    <name type="scientific">Paramecium octaurelia</name>
    <dbReference type="NCBI Taxonomy" id="43137"/>
    <lineage>
        <taxon>Eukaryota</taxon>
        <taxon>Sar</taxon>
        <taxon>Alveolata</taxon>
        <taxon>Ciliophora</taxon>
        <taxon>Intramacronucleata</taxon>
        <taxon>Oligohymenophorea</taxon>
        <taxon>Peniculida</taxon>
        <taxon>Parameciidae</taxon>
        <taxon>Paramecium</taxon>
    </lineage>
</organism>
<dbReference type="EMBL" id="CAJJDP010000134">
    <property type="protein sequence ID" value="CAD8204789.1"/>
    <property type="molecule type" value="Genomic_DNA"/>
</dbReference>
<name>A0A8S1XTZ3_PAROT</name>
<dbReference type="Proteomes" id="UP000683925">
    <property type="component" value="Unassembled WGS sequence"/>
</dbReference>
<protein>
    <submittedName>
        <fullName evidence="1">Uncharacterized protein</fullName>
    </submittedName>
</protein>
<gene>
    <name evidence="1" type="ORF">POCTA_138.1.T1330180</name>
</gene>
<keyword evidence="2" id="KW-1185">Reference proteome</keyword>
<accession>A0A8S1XTZ3</accession>
<reference evidence="1" key="1">
    <citation type="submission" date="2021-01" db="EMBL/GenBank/DDBJ databases">
        <authorList>
            <consortium name="Genoscope - CEA"/>
            <person name="William W."/>
        </authorList>
    </citation>
    <scope>NUCLEOTIDE SEQUENCE</scope>
</reference>
<comment type="caution">
    <text evidence="1">The sequence shown here is derived from an EMBL/GenBank/DDBJ whole genome shotgun (WGS) entry which is preliminary data.</text>
</comment>